<keyword evidence="1" id="KW-0812">Transmembrane</keyword>
<evidence type="ECO:0000256" key="1">
    <source>
        <dbReference type="SAM" id="Phobius"/>
    </source>
</evidence>
<reference evidence="2" key="1">
    <citation type="submission" date="2020-08" db="EMBL/GenBank/DDBJ databases">
        <title>Complete genome sequence of Weissella confusa strain FS54 provides insights into metabolic potential.</title>
        <authorList>
            <person name="Fhoula I."/>
            <person name="Najjari A."/>
            <person name="Lekired A."/>
            <person name="Bessrour-Aouam N."/>
            <person name="Jaballah S."/>
            <person name="Klibi N."/>
            <person name="Ouzari H.-I."/>
        </authorList>
    </citation>
    <scope>NUCLEOTIDE SEQUENCE</scope>
    <source>
        <strain evidence="2">FS54</strain>
    </source>
</reference>
<feature type="transmembrane region" description="Helical" evidence="1">
    <location>
        <begin position="12"/>
        <end position="34"/>
    </location>
</feature>
<dbReference type="Pfam" id="PF02447">
    <property type="entry name" value="GntP_permease"/>
    <property type="match status" value="1"/>
</dbReference>
<dbReference type="GO" id="GO:0015128">
    <property type="term" value="F:gluconate transmembrane transporter activity"/>
    <property type="evidence" value="ECO:0007669"/>
    <property type="project" value="InterPro"/>
</dbReference>
<dbReference type="GO" id="GO:0016020">
    <property type="term" value="C:membrane"/>
    <property type="evidence" value="ECO:0007669"/>
    <property type="project" value="InterPro"/>
</dbReference>
<accession>A0A923SU84</accession>
<dbReference type="Proteomes" id="UP000650485">
    <property type="component" value="Unassembled WGS sequence"/>
</dbReference>
<comment type="caution">
    <text evidence="2">The sequence shown here is derived from an EMBL/GenBank/DDBJ whole genome shotgun (WGS) entry which is preliminary data.</text>
</comment>
<dbReference type="AlphaFoldDB" id="A0A923SU84"/>
<dbReference type="EMBL" id="JACSZT010000021">
    <property type="protein sequence ID" value="MBC6499762.1"/>
    <property type="molecule type" value="Genomic_DNA"/>
</dbReference>
<sequence length="35" mass="3878">MYAIKSQTLKIWTVLETIISVVGLIVILILSALFS</sequence>
<protein>
    <submittedName>
        <fullName evidence="2">Uncharacterized protein</fullName>
    </submittedName>
</protein>
<dbReference type="InterPro" id="IPR003474">
    <property type="entry name" value="Glcn_transporter"/>
</dbReference>
<evidence type="ECO:0000313" key="3">
    <source>
        <dbReference type="Proteomes" id="UP000650485"/>
    </source>
</evidence>
<keyword evidence="1" id="KW-1133">Transmembrane helix</keyword>
<name>A0A923SU84_WEICO</name>
<proteinExistence type="predicted"/>
<evidence type="ECO:0000313" key="2">
    <source>
        <dbReference type="EMBL" id="MBC6499762.1"/>
    </source>
</evidence>
<organism evidence="2 3">
    <name type="scientific">Weissella confusa</name>
    <name type="common">Lactobacillus confusus</name>
    <dbReference type="NCBI Taxonomy" id="1583"/>
    <lineage>
        <taxon>Bacteria</taxon>
        <taxon>Bacillati</taxon>
        <taxon>Bacillota</taxon>
        <taxon>Bacilli</taxon>
        <taxon>Lactobacillales</taxon>
        <taxon>Lactobacillaceae</taxon>
        <taxon>Weissella</taxon>
    </lineage>
</organism>
<gene>
    <name evidence="2" type="ORF">H7R52_17795</name>
</gene>
<keyword evidence="1" id="KW-0472">Membrane</keyword>